<accession>A0A5J5BRR7</accession>
<evidence type="ECO:0000256" key="11">
    <source>
        <dbReference type="SAM" id="SignalP"/>
    </source>
</evidence>
<dbReference type="EMBL" id="CM018033">
    <property type="protein sequence ID" value="KAA8545588.1"/>
    <property type="molecule type" value="Genomic_DNA"/>
</dbReference>
<dbReference type="SMART" id="SM00499">
    <property type="entry name" value="AAI"/>
    <property type="match status" value="1"/>
</dbReference>
<feature type="chain" id="PRO_5023831651" description="Bifunctional inhibitor/plant lipid transfer protein/seed storage helical domain-containing protein" evidence="11">
    <location>
        <begin position="18"/>
        <end position="181"/>
    </location>
</feature>
<dbReference type="FunFam" id="1.10.110.10:FF:000001">
    <property type="entry name" value="Bifunctional inhibitor/lipid-transfer protein/seed storage 2S albumin superfamily protein"/>
    <property type="match status" value="1"/>
</dbReference>
<reference evidence="13 14" key="1">
    <citation type="submission" date="2019-09" db="EMBL/GenBank/DDBJ databases">
        <title>A chromosome-level genome assembly of the Chinese tupelo Nyssa sinensis.</title>
        <authorList>
            <person name="Yang X."/>
            <person name="Kang M."/>
            <person name="Yang Y."/>
            <person name="Xiong H."/>
            <person name="Wang M."/>
            <person name="Zhang Z."/>
            <person name="Wang Z."/>
            <person name="Wu H."/>
            <person name="Ma T."/>
            <person name="Liu J."/>
            <person name="Xi Z."/>
        </authorList>
    </citation>
    <scope>NUCLEOTIDE SEQUENCE [LARGE SCALE GENOMIC DNA]</scope>
    <source>
        <strain evidence="13">J267</strain>
        <tissue evidence="13">Leaf</tissue>
    </source>
</reference>
<keyword evidence="5" id="KW-0336">GPI-anchor</keyword>
<dbReference type="InterPro" id="IPR016140">
    <property type="entry name" value="Bifunc_inhib/LTP/seed_store"/>
</dbReference>
<evidence type="ECO:0000256" key="7">
    <source>
        <dbReference type="ARBA" id="ARBA00023121"/>
    </source>
</evidence>
<dbReference type="SUPFAM" id="SSF47699">
    <property type="entry name" value="Bifunctional inhibitor/lipid-transfer protein/seed storage 2S albumin"/>
    <property type="match status" value="1"/>
</dbReference>
<dbReference type="Proteomes" id="UP000325577">
    <property type="component" value="Linkage Group LG10"/>
</dbReference>
<keyword evidence="5" id="KW-0472">Membrane</keyword>
<evidence type="ECO:0000256" key="10">
    <source>
        <dbReference type="ARBA" id="ARBA00023288"/>
    </source>
</evidence>
<dbReference type="CDD" id="cd00010">
    <property type="entry name" value="AAI_LTSS"/>
    <property type="match status" value="1"/>
</dbReference>
<dbReference type="GO" id="GO:0008289">
    <property type="term" value="F:lipid binding"/>
    <property type="evidence" value="ECO:0007669"/>
    <property type="project" value="UniProtKB-KW"/>
</dbReference>
<feature type="domain" description="Bifunctional inhibitor/plant lipid transfer protein/seed storage helical" evidence="12">
    <location>
        <begin position="34"/>
        <end position="112"/>
    </location>
</feature>
<evidence type="ECO:0000256" key="3">
    <source>
        <dbReference type="ARBA" id="ARBA00022448"/>
    </source>
</evidence>
<evidence type="ECO:0000313" key="13">
    <source>
        <dbReference type="EMBL" id="KAA8545588.1"/>
    </source>
</evidence>
<keyword evidence="3" id="KW-0813">Transport</keyword>
<evidence type="ECO:0000256" key="8">
    <source>
        <dbReference type="ARBA" id="ARBA00023157"/>
    </source>
</evidence>
<dbReference type="OrthoDB" id="659547at2759"/>
<protein>
    <recommendedName>
        <fullName evidence="12">Bifunctional inhibitor/plant lipid transfer protein/seed storage helical domain-containing protein</fullName>
    </recommendedName>
</protein>
<gene>
    <name evidence="13" type="ORF">F0562_020372</name>
</gene>
<dbReference type="GO" id="GO:0005886">
    <property type="term" value="C:plasma membrane"/>
    <property type="evidence" value="ECO:0007669"/>
    <property type="project" value="UniProtKB-SubCell"/>
</dbReference>
<evidence type="ECO:0000256" key="6">
    <source>
        <dbReference type="ARBA" id="ARBA00022729"/>
    </source>
</evidence>
<feature type="signal peptide" evidence="11">
    <location>
        <begin position="1"/>
        <end position="17"/>
    </location>
</feature>
<evidence type="ECO:0000256" key="5">
    <source>
        <dbReference type="ARBA" id="ARBA00022622"/>
    </source>
</evidence>
<organism evidence="13 14">
    <name type="scientific">Nyssa sinensis</name>
    <dbReference type="NCBI Taxonomy" id="561372"/>
    <lineage>
        <taxon>Eukaryota</taxon>
        <taxon>Viridiplantae</taxon>
        <taxon>Streptophyta</taxon>
        <taxon>Embryophyta</taxon>
        <taxon>Tracheophyta</taxon>
        <taxon>Spermatophyta</taxon>
        <taxon>Magnoliopsida</taxon>
        <taxon>eudicotyledons</taxon>
        <taxon>Gunneridae</taxon>
        <taxon>Pentapetalae</taxon>
        <taxon>asterids</taxon>
        <taxon>Cornales</taxon>
        <taxon>Nyssaceae</taxon>
        <taxon>Nyssa</taxon>
    </lineage>
</organism>
<dbReference type="AlphaFoldDB" id="A0A5J5BRR7"/>
<evidence type="ECO:0000256" key="1">
    <source>
        <dbReference type="ARBA" id="ARBA00004609"/>
    </source>
</evidence>
<dbReference type="InterPro" id="IPR000528">
    <property type="entry name" value="Plant_nsLTP"/>
</dbReference>
<dbReference type="Gene3D" id="1.10.110.10">
    <property type="entry name" value="Plant lipid-transfer and hydrophobic proteins"/>
    <property type="match status" value="1"/>
</dbReference>
<proteinExistence type="inferred from homology"/>
<keyword evidence="9" id="KW-0325">Glycoprotein</keyword>
<dbReference type="GO" id="GO:0098552">
    <property type="term" value="C:side of membrane"/>
    <property type="evidence" value="ECO:0007669"/>
    <property type="project" value="UniProtKB-KW"/>
</dbReference>
<evidence type="ECO:0000256" key="4">
    <source>
        <dbReference type="ARBA" id="ARBA00022475"/>
    </source>
</evidence>
<keyword evidence="6 11" id="KW-0732">Signal</keyword>
<dbReference type="PANTHER" id="PTHR33044">
    <property type="entry name" value="BIFUNCTIONAL INHIBITOR/LIPID-TRANSFER PROTEIN/SEED STORAGE 2S ALBUMIN SUPERFAMILY PROTEIN-RELATED"/>
    <property type="match status" value="1"/>
</dbReference>
<sequence>MAMKTITILCTILAIWAVKNVDSAHHAPAPSVDCSSLILNMADCLTYVTNGSTVKKPEGTCCSGLKMVLKANAECLCEAFKNSAQLGVTLNVTKATGLPSACRISAPSVSNCGLSLDSGAAPVISPSGALSPSAVAAVPTSIAGVNEVAPAPAPGSSGGSALAISIGSLVLTLVVASFSFL</sequence>
<name>A0A5J5BRR7_9ASTE</name>
<dbReference type="Pfam" id="PF14368">
    <property type="entry name" value="LTP_2"/>
    <property type="match status" value="1"/>
</dbReference>
<comment type="subcellular location">
    <subcellularLocation>
        <location evidence="1">Cell membrane</location>
        <topology evidence="1">Lipid-anchor</topology>
        <topology evidence="1">GPI-anchor</topology>
    </subcellularLocation>
</comment>
<evidence type="ECO:0000256" key="2">
    <source>
        <dbReference type="ARBA" id="ARBA00009748"/>
    </source>
</evidence>
<evidence type="ECO:0000256" key="9">
    <source>
        <dbReference type="ARBA" id="ARBA00023180"/>
    </source>
</evidence>
<dbReference type="InterPro" id="IPR043325">
    <property type="entry name" value="LTSS"/>
</dbReference>
<keyword evidence="4" id="KW-1003">Cell membrane</keyword>
<evidence type="ECO:0000313" key="14">
    <source>
        <dbReference type="Proteomes" id="UP000325577"/>
    </source>
</evidence>
<keyword evidence="7" id="KW-0446">Lipid-binding</keyword>
<keyword evidence="10" id="KW-0449">Lipoprotein</keyword>
<dbReference type="PRINTS" id="PR00382">
    <property type="entry name" value="LIPIDTRNSFER"/>
</dbReference>
<dbReference type="InterPro" id="IPR036312">
    <property type="entry name" value="Bifun_inhib/LTP/seed_sf"/>
</dbReference>
<dbReference type="GO" id="GO:0006869">
    <property type="term" value="P:lipid transport"/>
    <property type="evidence" value="ECO:0007669"/>
    <property type="project" value="InterPro"/>
</dbReference>
<evidence type="ECO:0000259" key="12">
    <source>
        <dbReference type="SMART" id="SM00499"/>
    </source>
</evidence>
<keyword evidence="8" id="KW-1015">Disulfide bond</keyword>
<keyword evidence="14" id="KW-1185">Reference proteome</keyword>
<comment type="similarity">
    <text evidence="2">Belongs to the plant LTP family.</text>
</comment>